<reference evidence="1 2" key="1">
    <citation type="journal article" date="2017" name="Viruses">
        <title>Phage Biodiversity in Artisanal Cheese Wheys Reflects the Complexity of the Fermentation Process.</title>
        <authorList>
            <person name="Mahony J."/>
            <person name="Moscarelli A."/>
            <person name="Kelleher P."/>
            <person name="Lugli G.A."/>
            <person name="Ventura M."/>
            <person name="Settanni L."/>
            <person name="van Sinderen D."/>
        </authorList>
    </citation>
    <scope>NUCLEOTIDE SEQUENCE [LARGE SCALE GENOMIC DNA]</scope>
</reference>
<keyword evidence="2" id="KW-1185">Reference proteome</keyword>
<proteinExistence type="predicted"/>
<dbReference type="EMBL" id="KY554762">
    <property type="protein sequence ID" value="ARM65633.1"/>
    <property type="molecule type" value="Genomic_DNA"/>
</dbReference>
<dbReference type="Proteomes" id="UP000224502">
    <property type="component" value="Segment"/>
</dbReference>
<dbReference type="Pfam" id="PF11753">
    <property type="entry name" value="DUF3310"/>
    <property type="match status" value="1"/>
</dbReference>
<protein>
    <submittedName>
        <fullName evidence="1">Uncharacterized protein</fullName>
    </submittedName>
</protein>
<dbReference type="InterPro" id="IPR021739">
    <property type="entry name" value="SaV-like"/>
</dbReference>
<evidence type="ECO:0000313" key="2">
    <source>
        <dbReference type="Proteomes" id="UP000224502"/>
    </source>
</evidence>
<evidence type="ECO:0000313" key="1">
    <source>
        <dbReference type="EMBL" id="ARM65633.1"/>
    </source>
</evidence>
<accession>A0A1W6JHF1</accession>
<sequence>MKDIKKDYYANVHGIQLKDFWKQTNKQGYINFCIMNAVKYGVRIGRKPDQESDDFVKFQDYTRQAAELLEQPYDTIYEAIMQEINNFNHWRGNEDES</sequence>
<organism evidence="1 2">
    <name type="scientific">Lactococcus phage LW31</name>
    <dbReference type="NCBI Taxonomy" id="1965478"/>
    <lineage>
        <taxon>Viruses</taxon>
        <taxon>Duplodnaviria</taxon>
        <taxon>Heunggongvirae</taxon>
        <taxon>Uroviricota</taxon>
        <taxon>Caudoviricetes</taxon>
        <taxon>Teubervirus</taxon>
        <taxon>Teubervirus LW31</taxon>
    </lineage>
</organism>
<name>A0A1W6JHF1_9CAUD</name>
<gene>
    <name evidence="1" type="ORF">LW31_031</name>
</gene>